<dbReference type="Gene3D" id="3.30.200.20">
    <property type="entry name" value="Phosphorylase Kinase, domain 1"/>
    <property type="match status" value="1"/>
</dbReference>
<gene>
    <name evidence="6" type="ORF">C6Y14_36510</name>
</gene>
<evidence type="ECO:0000256" key="3">
    <source>
        <dbReference type="ARBA" id="ARBA00022777"/>
    </source>
</evidence>
<organism evidence="6 7">
    <name type="scientific">Streptomyces dioscori</name>
    <dbReference type="NCBI Taxonomy" id="2109333"/>
    <lineage>
        <taxon>Bacteria</taxon>
        <taxon>Bacillati</taxon>
        <taxon>Actinomycetota</taxon>
        <taxon>Actinomycetes</taxon>
        <taxon>Kitasatosporales</taxon>
        <taxon>Streptomycetaceae</taxon>
        <taxon>Streptomyces</taxon>
        <taxon>Streptomyces aurantiacus group</taxon>
    </lineage>
</organism>
<dbReference type="Proteomes" id="UP000240429">
    <property type="component" value="Unassembled WGS sequence"/>
</dbReference>
<dbReference type="AlphaFoldDB" id="A0A2P8PXB9"/>
<dbReference type="Gene3D" id="1.10.510.10">
    <property type="entry name" value="Transferase(Phosphotransferase) domain 1"/>
    <property type="match status" value="1"/>
</dbReference>
<keyword evidence="4" id="KW-0067">ATP-binding</keyword>
<dbReference type="EMBL" id="PYBJ01000029">
    <property type="protein sequence ID" value="PSM38643.1"/>
    <property type="molecule type" value="Genomic_DNA"/>
</dbReference>
<dbReference type="PROSITE" id="PS00108">
    <property type="entry name" value="PROTEIN_KINASE_ST"/>
    <property type="match status" value="1"/>
</dbReference>
<keyword evidence="6" id="KW-0723">Serine/threonine-protein kinase</keyword>
<evidence type="ECO:0000256" key="2">
    <source>
        <dbReference type="ARBA" id="ARBA00022741"/>
    </source>
</evidence>
<dbReference type="GO" id="GO:0005524">
    <property type="term" value="F:ATP binding"/>
    <property type="evidence" value="ECO:0007669"/>
    <property type="project" value="UniProtKB-KW"/>
</dbReference>
<keyword evidence="1" id="KW-0808">Transferase</keyword>
<dbReference type="InterPro" id="IPR011009">
    <property type="entry name" value="Kinase-like_dom_sf"/>
</dbReference>
<dbReference type="PANTHER" id="PTHR43289">
    <property type="entry name" value="MITOGEN-ACTIVATED PROTEIN KINASE KINASE KINASE 20-RELATED"/>
    <property type="match status" value="1"/>
</dbReference>
<dbReference type="SUPFAM" id="SSF56112">
    <property type="entry name" value="Protein kinase-like (PK-like)"/>
    <property type="match status" value="1"/>
</dbReference>
<dbReference type="PROSITE" id="PS50011">
    <property type="entry name" value="PROTEIN_KINASE_DOM"/>
    <property type="match status" value="1"/>
</dbReference>
<dbReference type="InterPro" id="IPR000719">
    <property type="entry name" value="Prot_kinase_dom"/>
</dbReference>
<dbReference type="PANTHER" id="PTHR43289:SF34">
    <property type="entry name" value="SERINE_THREONINE-PROTEIN KINASE YBDM-RELATED"/>
    <property type="match status" value="1"/>
</dbReference>
<comment type="caution">
    <text evidence="6">The sequence shown here is derived from an EMBL/GenBank/DDBJ whole genome shotgun (WGS) entry which is preliminary data.</text>
</comment>
<feature type="domain" description="Protein kinase" evidence="5">
    <location>
        <begin position="62"/>
        <end position="309"/>
    </location>
</feature>
<proteinExistence type="predicted"/>
<evidence type="ECO:0000259" key="5">
    <source>
        <dbReference type="PROSITE" id="PS50011"/>
    </source>
</evidence>
<dbReference type="Pfam" id="PF00069">
    <property type="entry name" value="Pkinase"/>
    <property type="match status" value="1"/>
</dbReference>
<accession>A0A2P8PXB9</accession>
<evidence type="ECO:0000313" key="6">
    <source>
        <dbReference type="EMBL" id="PSM38643.1"/>
    </source>
</evidence>
<reference evidence="6 7" key="1">
    <citation type="submission" date="2018-03" db="EMBL/GenBank/DDBJ databases">
        <title>Streptomyces dioscori sp. nov., a novel endophytic actinobacterium isolated from bulbil of Dioscorea bulbifera L.</title>
        <authorList>
            <person name="Zhikuan W."/>
        </authorList>
    </citation>
    <scope>NUCLEOTIDE SEQUENCE [LARGE SCALE GENOMIC DNA]</scope>
    <source>
        <strain evidence="6 7">A217</strain>
    </source>
</reference>
<protein>
    <submittedName>
        <fullName evidence="6">Serine/threonine protein kinase</fullName>
    </submittedName>
</protein>
<dbReference type="OrthoDB" id="9762169at2"/>
<dbReference type="SMART" id="SM00220">
    <property type="entry name" value="S_TKc"/>
    <property type="match status" value="1"/>
</dbReference>
<dbReference type="CDD" id="cd14014">
    <property type="entry name" value="STKc_PknB_like"/>
    <property type="match status" value="1"/>
</dbReference>
<dbReference type="GO" id="GO:0004674">
    <property type="term" value="F:protein serine/threonine kinase activity"/>
    <property type="evidence" value="ECO:0007669"/>
    <property type="project" value="UniProtKB-KW"/>
</dbReference>
<evidence type="ECO:0000256" key="1">
    <source>
        <dbReference type="ARBA" id="ARBA00022679"/>
    </source>
</evidence>
<evidence type="ECO:0000313" key="7">
    <source>
        <dbReference type="Proteomes" id="UP000240429"/>
    </source>
</evidence>
<keyword evidence="3 6" id="KW-0418">Kinase</keyword>
<dbReference type="InterPro" id="IPR008271">
    <property type="entry name" value="Ser/Thr_kinase_AS"/>
</dbReference>
<sequence>MWVDGASRRGGSGHTRYRCVFLRNSSCNSSCNSSPCISVFLLAKEVGRVRTPVSDPLRVGAYRIVGRLGSGGMGWVYLARSPGGRAVAVKVVRPEYAADPEFRQRFAREVTAARAVGGAFTAAVVDADPEGDPPWLATVYVPGPALSEAVRAAGPFTETQVRVLGAGLVEALQAIHAGQVVHRDLKPANVLLAADGPRVIDFGISLLSGAPKLTRPGIAMGTPHYMSPEQLMARPVGPPSDVFSLAGVLVYAAAGHPPFGDAADVIYRVVDGSPDLDDVPDALRATLTRCFARQPGERPGLDALLGEFLTGVGDAADWPPPAVAEAVRDRVKDLAARVEAGPDRDRGLTPSVPSCLLLHAQALLDAGLTGSMVREAARRGAR</sequence>
<keyword evidence="7" id="KW-1185">Reference proteome</keyword>
<keyword evidence="2" id="KW-0547">Nucleotide-binding</keyword>
<evidence type="ECO:0000256" key="4">
    <source>
        <dbReference type="ARBA" id="ARBA00022840"/>
    </source>
</evidence>
<name>A0A2P8PXB9_9ACTN</name>